<gene>
    <name evidence="2" type="ORF">NBRC116591_22390</name>
</gene>
<dbReference type="SUPFAM" id="SSF55729">
    <property type="entry name" value="Acyl-CoA N-acyltransferases (Nat)"/>
    <property type="match status" value="1"/>
</dbReference>
<sequence length="164" mass="18486">MKFEPLTLSHTNKLLDFEIKNKGYFESFIAPRENAFYTKAGVEDHIQQLTNEDSNLPFVLMDNSQIIARANLKNIHKNGSAEIGYRVAQNTIGKGVGSLCVKFLIEKSKNIEIKSLLAYVLNNNKASERVLTKSGFVLNLCLPNYCDHDGQSLHAFQYVLRFSG</sequence>
<reference evidence="2 3" key="1">
    <citation type="submission" date="2024-04" db="EMBL/GenBank/DDBJ databases">
        <title>Draft genome sequence of Sessilibacter corallicola NBRC 116591.</title>
        <authorList>
            <person name="Miyakawa T."/>
            <person name="Kusuya Y."/>
            <person name="Miura T."/>
        </authorList>
    </citation>
    <scope>NUCLEOTIDE SEQUENCE [LARGE SCALE GENOMIC DNA]</scope>
    <source>
        <strain evidence="2 3">KU-00831-HH</strain>
    </source>
</reference>
<comment type="caution">
    <text evidence="2">The sequence shown here is derived from an EMBL/GenBank/DDBJ whole genome shotgun (WGS) entry which is preliminary data.</text>
</comment>
<dbReference type="Proteomes" id="UP001465153">
    <property type="component" value="Unassembled WGS sequence"/>
</dbReference>
<keyword evidence="3" id="KW-1185">Reference proteome</keyword>
<dbReference type="Pfam" id="PF13302">
    <property type="entry name" value="Acetyltransf_3"/>
    <property type="match status" value="1"/>
</dbReference>
<dbReference type="RefSeq" id="WP_353303116.1">
    <property type="nucleotide sequence ID" value="NZ_BAABWN010000006.1"/>
</dbReference>
<dbReference type="InterPro" id="IPR000182">
    <property type="entry name" value="GNAT_dom"/>
</dbReference>
<organism evidence="2 3">
    <name type="scientific">Sessilibacter corallicola</name>
    <dbReference type="NCBI Taxonomy" id="2904075"/>
    <lineage>
        <taxon>Bacteria</taxon>
        <taxon>Pseudomonadati</taxon>
        <taxon>Pseudomonadota</taxon>
        <taxon>Gammaproteobacteria</taxon>
        <taxon>Cellvibrionales</taxon>
        <taxon>Cellvibrionaceae</taxon>
        <taxon>Sessilibacter</taxon>
    </lineage>
</organism>
<evidence type="ECO:0000313" key="3">
    <source>
        <dbReference type="Proteomes" id="UP001465153"/>
    </source>
</evidence>
<evidence type="ECO:0000313" key="2">
    <source>
        <dbReference type="EMBL" id="GAA6168428.1"/>
    </source>
</evidence>
<dbReference type="EMBL" id="BAABWN010000006">
    <property type="protein sequence ID" value="GAA6168428.1"/>
    <property type="molecule type" value="Genomic_DNA"/>
</dbReference>
<dbReference type="InterPro" id="IPR051531">
    <property type="entry name" value="N-acetyltransferase"/>
</dbReference>
<name>A0ABQ0AA47_9GAMM</name>
<proteinExistence type="predicted"/>
<feature type="domain" description="N-acetyltransferase" evidence="1">
    <location>
        <begin position="15"/>
        <end position="163"/>
    </location>
</feature>
<dbReference type="PANTHER" id="PTHR43792">
    <property type="entry name" value="GNAT FAMILY, PUTATIVE (AFU_ORTHOLOGUE AFUA_3G00765)-RELATED-RELATED"/>
    <property type="match status" value="1"/>
</dbReference>
<dbReference type="Gene3D" id="3.40.630.30">
    <property type="match status" value="1"/>
</dbReference>
<protein>
    <recommendedName>
        <fullName evidence="1">N-acetyltransferase domain-containing protein</fullName>
    </recommendedName>
</protein>
<dbReference type="InterPro" id="IPR016181">
    <property type="entry name" value="Acyl_CoA_acyltransferase"/>
</dbReference>
<evidence type="ECO:0000259" key="1">
    <source>
        <dbReference type="PROSITE" id="PS51186"/>
    </source>
</evidence>
<dbReference type="PROSITE" id="PS51186">
    <property type="entry name" value="GNAT"/>
    <property type="match status" value="1"/>
</dbReference>
<accession>A0ABQ0AA47</accession>